<evidence type="ECO:0000313" key="2">
    <source>
        <dbReference type="EMBL" id="KAK8858794.1"/>
    </source>
</evidence>
<protein>
    <recommendedName>
        <fullName evidence="1">GST N-terminal domain-containing protein</fullName>
    </recommendedName>
</protein>
<evidence type="ECO:0000313" key="3">
    <source>
        <dbReference type="Proteomes" id="UP001388673"/>
    </source>
</evidence>
<name>A0AAW0YZN3_9TREE</name>
<dbReference type="InterPro" id="IPR036282">
    <property type="entry name" value="Glutathione-S-Trfase_C_sf"/>
</dbReference>
<proteinExistence type="predicted"/>
<dbReference type="Pfam" id="PF13417">
    <property type="entry name" value="GST_N_3"/>
    <property type="match status" value="1"/>
</dbReference>
<dbReference type="GeneID" id="92180282"/>
<dbReference type="SUPFAM" id="SSF47616">
    <property type="entry name" value="GST C-terminal domain-like"/>
    <property type="match status" value="1"/>
</dbReference>
<dbReference type="RefSeq" id="XP_066803635.1">
    <property type="nucleotide sequence ID" value="XM_066946134.1"/>
</dbReference>
<dbReference type="AlphaFoldDB" id="A0AAW0YZN3"/>
<feature type="domain" description="GST N-terminal" evidence="1">
    <location>
        <begin position="1"/>
        <end position="79"/>
    </location>
</feature>
<gene>
    <name evidence="2" type="ORF">IAR55_003024</name>
</gene>
<dbReference type="KEGG" id="kne:92180282"/>
<accession>A0AAW0YZN3</accession>
<keyword evidence="3" id="KW-1185">Reference proteome</keyword>
<sequence length="248" mass="27745">MSFAPHGWKAVLPLRALGVPYTTVFITLHELREILPKELGLPKVTVPALEIRRAGEATQILLDSYNISQYLEANHGTSDRSIYAGTGEVGRHFSRFVEQWVDRSLAAAIRPCVLHTSYACFPAEGPNADVASRKAFLAKCGQSKMNEMTALNSDPDWTMLQYAAIRQELGTIEILLSERHERGESGVFLGGGKPIHADFCVFAFYPYSRTNRQLVEQTWHHESLPYVGKWLQAMQTQGLVSETELLPL</sequence>
<evidence type="ECO:0000259" key="1">
    <source>
        <dbReference type="PROSITE" id="PS50404"/>
    </source>
</evidence>
<dbReference type="PROSITE" id="PS50404">
    <property type="entry name" value="GST_NTER"/>
    <property type="match status" value="1"/>
</dbReference>
<comment type="caution">
    <text evidence="2">The sequence shown here is derived from an EMBL/GenBank/DDBJ whole genome shotgun (WGS) entry which is preliminary data.</text>
</comment>
<dbReference type="EMBL" id="JBCAWK010000005">
    <property type="protein sequence ID" value="KAK8858794.1"/>
    <property type="molecule type" value="Genomic_DNA"/>
</dbReference>
<dbReference type="InterPro" id="IPR036249">
    <property type="entry name" value="Thioredoxin-like_sf"/>
</dbReference>
<dbReference type="InterPro" id="IPR004045">
    <property type="entry name" value="Glutathione_S-Trfase_N"/>
</dbReference>
<organism evidence="2 3">
    <name type="scientific">Kwoniella newhampshirensis</name>
    <dbReference type="NCBI Taxonomy" id="1651941"/>
    <lineage>
        <taxon>Eukaryota</taxon>
        <taxon>Fungi</taxon>
        <taxon>Dikarya</taxon>
        <taxon>Basidiomycota</taxon>
        <taxon>Agaricomycotina</taxon>
        <taxon>Tremellomycetes</taxon>
        <taxon>Tremellales</taxon>
        <taxon>Cryptococcaceae</taxon>
        <taxon>Kwoniella</taxon>
    </lineage>
</organism>
<dbReference type="SUPFAM" id="SSF52833">
    <property type="entry name" value="Thioredoxin-like"/>
    <property type="match status" value="1"/>
</dbReference>
<dbReference type="Proteomes" id="UP001388673">
    <property type="component" value="Unassembled WGS sequence"/>
</dbReference>
<dbReference type="Gene3D" id="1.20.1050.10">
    <property type="match status" value="1"/>
</dbReference>
<dbReference type="Gene3D" id="3.40.30.10">
    <property type="entry name" value="Glutaredoxin"/>
    <property type="match status" value="1"/>
</dbReference>
<reference evidence="2 3" key="1">
    <citation type="journal article" date="2024" name="bioRxiv">
        <title>Comparative genomics of Cryptococcus and Kwoniella reveals pathogenesis evolution and contrasting karyotype dynamics via intercentromeric recombination or chromosome fusion.</title>
        <authorList>
            <person name="Coelho M.A."/>
            <person name="David-Palma M."/>
            <person name="Shea T."/>
            <person name="Bowers K."/>
            <person name="McGinley-Smith S."/>
            <person name="Mohammad A.W."/>
            <person name="Gnirke A."/>
            <person name="Yurkov A.M."/>
            <person name="Nowrousian M."/>
            <person name="Sun S."/>
            <person name="Cuomo C.A."/>
            <person name="Heitman J."/>
        </authorList>
    </citation>
    <scope>NUCLEOTIDE SEQUENCE [LARGE SCALE GENOMIC DNA]</scope>
    <source>
        <strain evidence="2 3">CBS 13917</strain>
    </source>
</reference>